<feature type="region of interest" description="Disordered" evidence="5">
    <location>
        <begin position="1"/>
        <end position="20"/>
    </location>
</feature>
<dbReference type="GO" id="GO:0016567">
    <property type="term" value="P:protein ubiquitination"/>
    <property type="evidence" value="ECO:0007669"/>
    <property type="project" value="TreeGrafter"/>
</dbReference>
<dbReference type="Proteomes" id="UP001180020">
    <property type="component" value="Unassembled WGS sequence"/>
</dbReference>
<reference evidence="7" key="2">
    <citation type="submission" date="2023-06" db="EMBL/GenBank/DDBJ databases">
        <authorList>
            <person name="Ma L."/>
            <person name="Liu K.-W."/>
            <person name="Li Z."/>
            <person name="Hsiao Y.-Y."/>
            <person name="Qi Y."/>
            <person name="Fu T."/>
            <person name="Tang G."/>
            <person name="Zhang D."/>
            <person name="Sun W.-H."/>
            <person name="Liu D.-K."/>
            <person name="Li Y."/>
            <person name="Chen G.-Z."/>
            <person name="Liu X.-D."/>
            <person name="Liao X.-Y."/>
            <person name="Jiang Y.-T."/>
            <person name="Yu X."/>
            <person name="Hao Y."/>
            <person name="Huang J."/>
            <person name="Zhao X.-W."/>
            <person name="Ke S."/>
            <person name="Chen Y.-Y."/>
            <person name="Wu W.-L."/>
            <person name="Hsu J.-L."/>
            <person name="Lin Y.-F."/>
            <person name="Huang M.-D."/>
            <person name="Li C.-Y."/>
            <person name="Huang L."/>
            <person name="Wang Z.-W."/>
            <person name="Zhao X."/>
            <person name="Zhong W.-Y."/>
            <person name="Peng D.-H."/>
            <person name="Ahmad S."/>
            <person name="Lan S."/>
            <person name="Zhang J.-S."/>
            <person name="Tsai W.-C."/>
            <person name="Van De Peer Y."/>
            <person name="Liu Z.-J."/>
        </authorList>
    </citation>
    <scope>NUCLEOTIDE SEQUENCE</scope>
    <source>
        <strain evidence="7">CP</strain>
        <tissue evidence="7">Leaves</tissue>
    </source>
</reference>
<feature type="region of interest" description="Disordered" evidence="5">
    <location>
        <begin position="175"/>
        <end position="197"/>
    </location>
</feature>
<evidence type="ECO:0000313" key="7">
    <source>
        <dbReference type="EMBL" id="KAK1303878.1"/>
    </source>
</evidence>
<dbReference type="GO" id="GO:0008270">
    <property type="term" value="F:zinc ion binding"/>
    <property type="evidence" value="ECO:0007669"/>
    <property type="project" value="UniProtKB-KW"/>
</dbReference>
<dbReference type="InterPro" id="IPR001841">
    <property type="entry name" value="Znf_RING"/>
</dbReference>
<feature type="compositionally biased region" description="Pro residues" evidence="5">
    <location>
        <begin position="1"/>
        <end position="11"/>
    </location>
</feature>
<proteinExistence type="predicted"/>
<keyword evidence="1" id="KW-0479">Metal-binding</keyword>
<dbReference type="AlphaFoldDB" id="A0AAV9DUL5"/>
<feature type="domain" description="RING-type" evidence="6">
    <location>
        <begin position="125"/>
        <end position="168"/>
    </location>
</feature>
<dbReference type="EMBL" id="JAUJYO010000011">
    <property type="protein sequence ID" value="KAK1303878.1"/>
    <property type="molecule type" value="Genomic_DNA"/>
</dbReference>
<evidence type="ECO:0000256" key="2">
    <source>
        <dbReference type="ARBA" id="ARBA00022771"/>
    </source>
</evidence>
<dbReference type="SUPFAM" id="SSF57850">
    <property type="entry name" value="RING/U-box"/>
    <property type="match status" value="1"/>
</dbReference>
<evidence type="ECO:0000313" key="8">
    <source>
        <dbReference type="Proteomes" id="UP001180020"/>
    </source>
</evidence>
<sequence length="197" mass="21920">MAEPSPPPPPQAEINDTPIPNTASRYIQSVQRQIQHFTGVGRPNFVQMWPEIQESMGALIEAVNVGDATDGELREMEEASRNLLRHLQESAAEEAAVTGNDWPPPASKAAVAALEEVAVEEEVQCPVCRENERARRDATMRRMPCTHAFHGECKLAWLKRRNTCPVCRFELPTDDEDYEAERMGKERGLDGPDDAAA</sequence>
<name>A0AAV9DUL5_ACOCL</name>
<dbReference type="InterPro" id="IPR013083">
    <property type="entry name" value="Znf_RING/FYVE/PHD"/>
</dbReference>
<dbReference type="PROSITE" id="PS50089">
    <property type="entry name" value="ZF_RING_2"/>
    <property type="match status" value="1"/>
</dbReference>
<accession>A0AAV9DUL5</accession>
<evidence type="ECO:0000256" key="5">
    <source>
        <dbReference type="SAM" id="MobiDB-lite"/>
    </source>
</evidence>
<protein>
    <submittedName>
        <fullName evidence="7">E3 ubiquitin-protein ligase RING1-like</fullName>
    </submittedName>
</protein>
<dbReference type="Pfam" id="PF13639">
    <property type="entry name" value="zf-RING_2"/>
    <property type="match status" value="1"/>
</dbReference>
<evidence type="ECO:0000256" key="3">
    <source>
        <dbReference type="ARBA" id="ARBA00022833"/>
    </source>
</evidence>
<organism evidence="7 8">
    <name type="scientific">Acorus calamus</name>
    <name type="common">Sweet flag</name>
    <dbReference type="NCBI Taxonomy" id="4465"/>
    <lineage>
        <taxon>Eukaryota</taxon>
        <taxon>Viridiplantae</taxon>
        <taxon>Streptophyta</taxon>
        <taxon>Embryophyta</taxon>
        <taxon>Tracheophyta</taxon>
        <taxon>Spermatophyta</taxon>
        <taxon>Magnoliopsida</taxon>
        <taxon>Liliopsida</taxon>
        <taxon>Acoraceae</taxon>
        <taxon>Acorus</taxon>
    </lineage>
</organism>
<feature type="compositionally biased region" description="Basic and acidic residues" evidence="5">
    <location>
        <begin position="180"/>
        <end position="190"/>
    </location>
</feature>
<keyword evidence="3" id="KW-0862">Zinc</keyword>
<evidence type="ECO:0000256" key="4">
    <source>
        <dbReference type="PROSITE-ProRule" id="PRU00175"/>
    </source>
</evidence>
<dbReference type="PANTHER" id="PTHR15710:SF217">
    <property type="entry name" value="E3 UBIQUITIN-PROTEIN LIGASE RDUF2"/>
    <property type="match status" value="1"/>
</dbReference>
<dbReference type="GO" id="GO:0005737">
    <property type="term" value="C:cytoplasm"/>
    <property type="evidence" value="ECO:0007669"/>
    <property type="project" value="TreeGrafter"/>
</dbReference>
<dbReference type="PANTHER" id="PTHR15710">
    <property type="entry name" value="E3 UBIQUITIN-PROTEIN LIGASE PRAJA"/>
    <property type="match status" value="1"/>
</dbReference>
<gene>
    <name evidence="7" type="ORF">QJS10_CPB11g01983</name>
</gene>
<reference evidence="7" key="1">
    <citation type="journal article" date="2023" name="Nat. Commun.">
        <title>Diploid and tetraploid genomes of Acorus and the evolution of monocots.</title>
        <authorList>
            <person name="Ma L."/>
            <person name="Liu K.W."/>
            <person name="Li Z."/>
            <person name="Hsiao Y.Y."/>
            <person name="Qi Y."/>
            <person name="Fu T."/>
            <person name="Tang G.D."/>
            <person name="Zhang D."/>
            <person name="Sun W.H."/>
            <person name="Liu D.K."/>
            <person name="Li Y."/>
            <person name="Chen G.Z."/>
            <person name="Liu X.D."/>
            <person name="Liao X.Y."/>
            <person name="Jiang Y.T."/>
            <person name="Yu X."/>
            <person name="Hao Y."/>
            <person name="Huang J."/>
            <person name="Zhao X.W."/>
            <person name="Ke S."/>
            <person name="Chen Y.Y."/>
            <person name="Wu W.L."/>
            <person name="Hsu J.L."/>
            <person name="Lin Y.F."/>
            <person name="Huang M.D."/>
            <person name="Li C.Y."/>
            <person name="Huang L."/>
            <person name="Wang Z.W."/>
            <person name="Zhao X."/>
            <person name="Zhong W.Y."/>
            <person name="Peng D.H."/>
            <person name="Ahmad S."/>
            <person name="Lan S."/>
            <person name="Zhang J.S."/>
            <person name="Tsai W.C."/>
            <person name="Van de Peer Y."/>
            <person name="Liu Z.J."/>
        </authorList>
    </citation>
    <scope>NUCLEOTIDE SEQUENCE</scope>
    <source>
        <strain evidence="7">CP</strain>
    </source>
</reference>
<dbReference type="GO" id="GO:0061630">
    <property type="term" value="F:ubiquitin protein ligase activity"/>
    <property type="evidence" value="ECO:0007669"/>
    <property type="project" value="TreeGrafter"/>
</dbReference>
<keyword evidence="8" id="KW-1185">Reference proteome</keyword>
<dbReference type="Gene3D" id="3.30.40.10">
    <property type="entry name" value="Zinc/RING finger domain, C3HC4 (zinc finger)"/>
    <property type="match status" value="1"/>
</dbReference>
<keyword evidence="2 4" id="KW-0863">Zinc-finger</keyword>
<evidence type="ECO:0000256" key="1">
    <source>
        <dbReference type="ARBA" id="ARBA00022723"/>
    </source>
</evidence>
<comment type="caution">
    <text evidence="7">The sequence shown here is derived from an EMBL/GenBank/DDBJ whole genome shotgun (WGS) entry which is preliminary data.</text>
</comment>
<dbReference type="SMART" id="SM00184">
    <property type="entry name" value="RING"/>
    <property type="match status" value="1"/>
</dbReference>
<evidence type="ECO:0000259" key="6">
    <source>
        <dbReference type="PROSITE" id="PS50089"/>
    </source>
</evidence>